<dbReference type="VEuPathDB" id="VectorBase:GAUT042743"/>
<dbReference type="EnsemblMetazoa" id="GAUT042743-RA">
    <property type="protein sequence ID" value="GAUT042743-PA"/>
    <property type="gene ID" value="GAUT042743"/>
</dbReference>
<sequence>MINFNKNNGMLSYGFAESRTPEEISPEQWEFQSFVFSSTWRSDIRFLDMLTCCMETQFATYLEEEIMMNFDLLLIFKFSFKLRVMDILAAFAEYEVIVTIPRQNHPLIALR</sequence>
<name>A0A1A9VNN4_GLOAU</name>
<organism evidence="1 2">
    <name type="scientific">Glossina austeni</name>
    <name type="common">Savannah tsetse fly</name>
    <dbReference type="NCBI Taxonomy" id="7395"/>
    <lineage>
        <taxon>Eukaryota</taxon>
        <taxon>Metazoa</taxon>
        <taxon>Ecdysozoa</taxon>
        <taxon>Arthropoda</taxon>
        <taxon>Hexapoda</taxon>
        <taxon>Insecta</taxon>
        <taxon>Pterygota</taxon>
        <taxon>Neoptera</taxon>
        <taxon>Endopterygota</taxon>
        <taxon>Diptera</taxon>
        <taxon>Brachycera</taxon>
        <taxon>Muscomorpha</taxon>
        <taxon>Hippoboscoidea</taxon>
        <taxon>Glossinidae</taxon>
        <taxon>Glossina</taxon>
    </lineage>
</organism>
<dbReference type="Proteomes" id="UP000078200">
    <property type="component" value="Unassembled WGS sequence"/>
</dbReference>
<protein>
    <submittedName>
        <fullName evidence="1">Uncharacterized protein</fullName>
    </submittedName>
</protein>
<evidence type="ECO:0000313" key="2">
    <source>
        <dbReference type="Proteomes" id="UP000078200"/>
    </source>
</evidence>
<proteinExistence type="predicted"/>
<dbReference type="AlphaFoldDB" id="A0A1A9VNN4"/>
<evidence type="ECO:0000313" key="1">
    <source>
        <dbReference type="EnsemblMetazoa" id="GAUT042743-PA"/>
    </source>
</evidence>
<reference evidence="1" key="1">
    <citation type="submission" date="2020-05" db="UniProtKB">
        <authorList>
            <consortium name="EnsemblMetazoa"/>
        </authorList>
    </citation>
    <scope>IDENTIFICATION</scope>
    <source>
        <strain evidence="1">TTRI</strain>
    </source>
</reference>
<keyword evidence="2" id="KW-1185">Reference proteome</keyword>
<accession>A0A1A9VNN4</accession>